<reference evidence="2" key="1">
    <citation type="journal article" date="2021" name="Proc. Natl. Acad. Sci. U.S.A.">
        <title>A Catalog of Tens of Thousands of Viruses from Human Metagenomes Reveals Hidden Associations with Chronic Diseases.</title>
        <authorList>
            <person name="Tisza M.J."/>
            <person name="Buck C.B."/>
        </authorList>
    </citation>
    <scope>NUCLEOTIDE SEQUENCE</scope>
    <source>
        <strain evidence="2">CttEB8</strain>
    </source>
</reference>
<organism evidence="2">
    <name type="scientific">Herelleviridae sp. cttEB8</name>
    <dbReference type="NCBI Taxonomy" id="2825832"/>
    <lineage>
        <taxon>Viruses</taxon>
        <taxon>Duplodnaviria</taxon>
        <taxon>Heunggongvirae</taxon>
        <taxon>Uroviricota</taxon>
        <taxon>Caudoviricetes</taxon>
        <taxon>Herelleviridae</taxon>
    </lineage>
</organism>
<evidence type="ECO:0000313" key="2">
    <source>
        <dbReference type="EMBL" id="DAE02235.1"/>
    </source>
</evidence>
<accession>A0A8S5P724</accession>
<name>A0A8S5P724_9CAUD</name>
<dbReference type="Pfam" id="PF11195">
    <property type="entry name" value="Tad2-like"/>
    <property type="match status" value="1"/>
</dbReference>
<feature type="domain" description="Thoeris anti-defense 2-like" evidence="1">
    <location>
        <begin position="6"/>
        <end position="91"/>
    </location>
</feature>
<proteinExistence type="predicted"/>
<sequence length="133" mass="15649">MKTENMTFSEALEAMKQGYKVKRASWPVGYIYLKNTNIVIDDCDNGFESVSIDYIFATDWEIYNEPKPEPQFEIGELVMMRDSDTDMWQPKHFAFAKEGKSDRYNYQSMSGFWYIQCAKFDKDIVFTNKPAKL</sequence>
<dbReference type="EMBL" id="BK015344">
    <property type="protein sequence ID" value="DAE02235.1"/>
    <property type="molecule type" value="Genomic_DNA"/>
</dbReference>
<dbReference type="InterPro" id="IPR021361">
    <property type="entry name" value="Tad2-like_dom"/>
</dbReference>
<evidence type="ECO:0000259" key="1">
    <source>
        <dbReference type="Pfam" id="PF11195"/>
    </source>
</evidence>
<protein>
    <recommendedName>
        <fullName evidence="1">Thoeris anti-defense 2-like domain-containing protein</fullName>
    </recommendedName>
</protein>